<keyword evidence="1" id="KW-0812">Transmembrane</keyword>
<evidence type="ECO:0000313" key="2">
    <source>
        <dbReference type="EMBL" id="GGG70521.1"/>
    </source>
</evidence>
<dbReference type="Proteomes" id="UP000622860">
    <property type="component" value="Unassembled WGS sequence"/>
</dbReference>
<feature type="transmembrane region" description="Helical" evidence="1">
    <location>
        <begin position="27"/>
        <end position="44"/>
    </location>
</feature>
<reference evidence="2" key="1">
    <citation type="journal article" date="2014" name="Int. J. Syst. Evol. Microbiol.">
        <title>Complete genome sequence of Corynebacterium casei LMG S-19264T (=DSM 44701T), isolated from a smear-ripened cheese.</title>
        <authorList>
            <consortium name="US DOE Joint Genome Institute (JGI-PGF)"/>
            <person name="Walter F."/>
            <person name="Albersmeier A."/>
            <person name="Kalinowski J."/>
            <person name="Ruckert C."/>
        </authorList>
    </citation>
    <scope>NUCLEOTIDE SEQUENCE</scope>
    <source>
        <strain evidence="2">CGMCC 1.12754</strain>
    </source>
</reference>
<evidence type="ECO:0000256" key="1">
    <source>
        <dbReference type="SAM" id="Phobius"/>
    </source>
</evidence>
<proteinExistence type="predicted"/>
<evidence type="ECO:0000313" key="3">
    <source>
        <dbReference type="Proteomes" id="UP000622860"/>
    </source>
</evidence>
<dbReference type="EMBL" id="BMFR01000003">
    <property type="protein sequence ID" value="GGG70521.1"/>
    <property type="molecule type" value="Genomic_DNA"/>
</dbReference>
<gene>
    <name evidence="2" type="ORF">GCM10011398_13310</name>
</gene>
<keyword evidence="1" id="KW-0472">Membrane</keyword>
<evidence type="ECO:0008006" key="4">
    <source>
        <dbReference type="Google" id="ProtNLM"/>
    </source>
</evidence>
<comment type="caution">
    <text evidence="2">The sequence shown here is derived from an EMBL/GenBank/DDBJ whole genome shotgun (WGS) entry which is preliminary data.</text>
</comment>
<accession>A0A917H7F5</accession>
<dbReference type="AlphaFoldDB" id="A0A917H7F5"/>
<sequence length="175" mass="20315">MRGCVRQQPRTYISVKKKVININVKKLILYFGLMLFLFGCSPNSNSNSAKNDVQDVEYTKIANNSFVNQQKANKAKKILSKHDEITAIKAVNSDETLVVAIEVHQNKRFQLAAIRKKYAKELKEEFPKLHTELSTDKKIIFELNRLERQIKAKEISNKQIKKELKHITKLMKEQT</sequence>
<keyword evidence="1" id="KW-1133">Transmembrane helix</keyword>
<name>A0A917H7F5_9BACI</name>
<reference evidence="2" key="2">
    <citation type="submission" date="2020-09" db="EMBL/GenBank/DDBJ databases">
        <authorList>
            <person name="Sun Q."/>
            <person name="Zhou Y."/>
        </authorList>
    </citation>
    <scope>NUCLEOTIDE SEQUENCE</scope>
    <source>
        <strain evidence="2">CGMCC 1.12754</strain>
    </source>
</reference>
<protein>
    <recommendedName>
        <fullName evidence="4">Sporulation protein</fullName>
    </recommendedName>
</protein>
<keyword evidence="3" id="KW-1185">Reference proteome</keyword>
<organism evidence="2 3">
    <name type="scientific">Virgibacillus oceani</name>
    <dbReference type="NCBI Taxonomy" id="1479511"/>
    <lineage>
        <taxon>Bacteria</taxon>
        <taxon>Bacillati</taxon>
        <taxon>Bacillota</taxon>
        <taxon>Bacilli</taxon>
        <taxon>Bacillales</taxon>
        <taxon>Bacillaceae</taxon>
        <taxon>Virgibacillus</taxon>
    </lineage>
</organism>